<comment type="caution">
    <text evidence="8">The sequence shown here is derived from an EMBL/GenBank/DDBJ whole genome shotgun (WGS) entry which is preliminary data.</text>
</comment>
<dbReference type="SUPFAM" id="SSF88659">
    <property type="entry name" value="Sigma3 and sigma4 domains of RNA polymerase sigma factors"/>
    <property type="match status" value="2"/>
</dbReference>
<evidence type="ECO:0000256" key="1">
    <source>
        <dbReference type="ARBA" id="ARBA00023015"/>
    </source>
</evidence>
<name>A0A9W6SPK1_9ACTN</name>
<dbReference type="GO" id="GO:0016987">
    <property type="term" value="F:sigma factor activity"/>
    <property type="evidence" value="ECO:0007669"/>
    <property type="project" value="UniProtKB-KW"/>
</dbReference>
<dbReference type="InterPro" id="IPR013325">
    <property type="entry name" value="RNA_pol_sigma_r2"/>
</dbReference>
<dbReference type="CDD" id="cd06171">
    <property type="entry name" value="Sigma70_r4"/>
    <property type="match status" value="1"/>
</dbReference>
<dbReference type="RefSeq" id="WP_285664808.1">
    <property type="nucleotide sequence ID" value="NZ_BSTX01000003.1"/>
</dbReference>
<keyword evidence="1" id="KW-0805">Transcription regulation</keyword>
<dbReference type="AlphaFoldDB" id="A0A9W6SPK1"/>
<evidence type="ECO:0000256" key="2">
    <source>
        <dbReference type="ARBA" id="ARBA00023082"/>
    </source>
</evidence>
<dbReference type="InterPro" id="IPR013324">
    <property type="entry name" value="RNA_pol_sigma_r3/r4-like"/>
</dbReference>
<gene>
    <name evidence="8" type="ORF">Afil01_44720</name>
</gene>
<keyword evidence="2" id="KW-0731">Sigma factor</keyword>
<feature type="domain" description="RNA polymerase sigma-70 region 2" evidence="6">
    <location>
        <begin position="39"/>
        <end position="107"/>
    </location>
</feature>
<protein>
    <recommendedName>
        <fullName evidence="10">RNA polymerase sigma-B factor</fullName>
    </recommendedName>
</protein>
<dbReference type="InterPro" id="IPR000943">
    <property type="entry name" value="RNA_pol_sigma70"/>
</dbReference>
<dbReference type="SUPFAM" id="SSF88946">
    <property type="entry name" value="Sigma2 domain of RNA polymerase sigma factors"/>
    <property type="match status" value="1"/>
</dbReference>
<keyword evidence="9" id="KW-1185">Reference proteome</keyword>
<dbReference type="Gene3D" id="1.10.10.10">
    <property type="entry name" value="Winged helix-like DNA-binding domain superfamily/Winged helix DNA-binding domain"/>
    <property type="match status" value="2"/>
</dbReference>
<dbReference type="NCBIfam" id="TIGR02937">
    <property type="entry name" value="sigma70-ECF"/>
    <property type="match status" value="1"/>
</dbReference>
<evidence type="ECO:0000313" key="8">
    <source>
        <dbReference type="EMBL" id="GLZ79665.1"/>
    </source>
</evidence>
<evidence type="ECO:0000313" key="9">
    <source>
        <dbReference type="Proteomes" id="UP001165079"/>
    </source>
</evidence>
<evidence type="ECO:0000259" key="7">
    <source>
        <dbReference type="Pfam" id="PF04545"/>
    </source>
</evidence>
<organism evidence="8 9">
    <name type="scientific">Actinorhabdospora filicis</name>
    <dbReference type="NCBI Taxonomy" id="1785913"/>
    <lineage>
        <taxon>Bacteria</taxon>
        <taxon>Bacillati</taxon>
        <taxon>Actinomycetota</taxon>
        <taxon>Actinomycetes</taxon>
        <taxon>Micromonosporales</taxon>
        <taxon>Micromonosporaceae</taxon>
        <taxon>Actinorhabdospora</taxon>
    </lineage>
</organism>
<evidence type="ECO:0000256" key="4">
    <source>
        <dbReference type="ARBA" id="ARBA00023163"/>
    </source>
</evidence>
<evidence type="ECO:0000256" key="3">
    <source>
        <dbReference type="ARBA" id="ARBA00023125"/>
    </source>
</evidence>
<dbReference type="InterPro" id="IPR007627">
    <property type="entry name" value="RNA_pol_sigma70_r2"/>
</dbReference>
<proteinExistence type="predicted"/>
<dbReference type="Pfam" id="PF04539">
    <property type="entry name" value="Sigma70_r3"/>
    <property type="match status" value="1"/>
</dbReference>
<dbReference type="Pfam" id="PF04542">
    <property type="entry name" value="Sigma70_r2"/>
    <property type="match status" value="1"/>
</dbReference>
<dbReference type="InterPro" id="IPR007630">
    <property type="entry name" value="RNA_pol_sigma70_r4"/>
</dbReference>
<dbReference type="InterPro" id="IPR014284">
    <property type="entry name" value="RNA_pol_sigma-70_dom"/>
</dbReference>
<dbReference type="InterPro" id="IPR036388">
    <property type="entry name" value="WH-like_DNA-bd_sf"/>
</dbReference>
<reference evidence="8" key="1">
    <citation type="submission" date="2023-03" db="EMBL/GenBank/DDBJ databases">
        <title>Actinorhabdospora filicis NBRC 111898.</title>
        <authorList>
            <person name="Ichikawa N."/>
            <person name="Sato H."/>
            <person name="Tonouchi N."/>
        </authorList>
    </citation>
    <scope>NUCLEOTIDE SEQUENCE</scope>
    <source>
        <strain evidence="8">NBRC 111898</strain>
    </source>
</reference>
<dbReference type="EMBL" id="BSTX01000003">
    <property type="protein sequence ID" value="GLZ79665.1"/>
    <property type="molecule type" value="Genomic_DNA"/>
</dbReference>
<dbReference type="PRINTS" id="PR00046">
    <property type="entry name" value="SIGMA70FCT"/>
</dbReference>
<dbReference type="Proteomes" id="UP001165079">
    <property type="component" value="Unassembled WGS sequence"/>
</dbReference>
<dbReference type="GO" id="GO:0006352">
    <property type="term" value="P:DNA-templated transcription initiation"/>
    <property type="evidence" value="ECO:0007669"/>
    <property type="project" value="InterPro"/>
</dbReference>
<accession>A0A9W6SPK1</accession>
<dbReference type="GO" id="GO:0003677">
    <property type="term" value="F:DNA binding"/>
    <property type="evidence" value="ECO:0007669"/>
    <property type="project" value="UniProtKB-KW"/>
</dbReference>
<feature type="domain" description="RNA polymerase sigma-70 region 4" evidence="7">
    <location>
        <begin position="203"/>
        <end position="247"/>
    </location>
</feature>
<evidence type="ECO:0008006" key="10">
    <source>
        <dbReference type="Google" id="ProtNLM"/>
    </source>
</evidence>
<keyword evidence="4" id="KW-0804">Transcription</keyword>
<dbReference type="Gene3D" id="1.20.120.1810">
    <property type="match status" value="1"/>
</dbReference>
<feature type="domain" description="RNA polymerase sigma-70 region 3" evidence="5">
    <location>
        <begin position="117"/>
        <end position="173"/>
    </location>
</feature>
<sequence>MSFRFAPTVSLLTVDDQLRTLHDLPTTHPGRARLRARIIESQLPLAGRLARRFRGKGEPVEDLVQTARAALVKAVDAFDPGHGTPFVGFAIPNIVGSLKHHFRDFAWTMKVPRSTQELIGDLTAAAEELTHRHARPPTIAELATHLRADQSAVRDAMGAVHAYHLVSLDAPNPRTAHVETGITDEPGFAAVDDHLWLRPAIIGLPPRERRILVMRFFLHMSQAEIGAEIGVSQMQVSRLLAKALKRLHTALSG</sequence>
<dbReference type="InterPro" id="IPR007624">
    <property type="entry name" value="RNA_pol_sigma70_r3"/>
</dbReference>
<dbReference type="PANTHER" id="PTHR30385:SF4">
    <property type="entry name" value="RNA POLYMERASE SIGMA-E FACTOR"/>
    <property type="match status" value="1"/>
</dbReference>
<dbReference type="PANTHER" id="PTHR30385">
    <property type="entry name" value="SIGMA FACTOR F FLAGELLAR"/>
    <property type="match status" value="1"/>
</dbReference>
<evidence type="ECO:0000259" key="6">
    <source>
        <dbReference type="Pfam" id="PF04542"/>
    </source>
</evidence>
<evidence type="ECO:0000259" key="5">
    <source>
        <dbReference type="Pfam" id="PF04539"/>
    </source>
</evidence>
<keyword evidence="3" id="KW-0238">DNA-binding</keyword>
<dbReference type="Pfam" id="PF04545">
    <property type="entry name" value="Sigma70_r4"/>
    <property type="match status" value="1"/>
</dbReference>